<reference evidence="2 3" key="1">
    <citation type="submission" date="2019-03" db="EMBL/GenBank/DDBJ databases">
        <title>Rhodosporidium diobovatum UCD-FST 08-225 genome sequencing, assembly, and annotation.</title>
        <authorList>
            <person name="Fakankun I.U."/>
            <person name="Fristensky B."/>
            <person name="Levin D.B."/>
        </authorList>
    </citation>
    <scope>NUCLEOTIDE SEQUENCE [LARGE SCALE GENOMIC DNA]</scope>
    <source>
        <strain evidence="2 3">UCD-FST 08-225</strain>
    </source>
</reference>
<keyword evidence="1" id="KW-1133">Transmembrane helix</keyword>
<feature type="transmembrane region" description="Helical" evidence="1">
    <location>
        <begin position="213"/>
        <end position="233"/>
    </location>
</feature>
<keyword evidence="1" id="KW-0472">Membrane</keyword>
<dbReference type="GO" id="GO:0005886">
    <property type="term" value="C:plasma membrane"/>
    <property type="evidence" value="ECO:0007669"/>
    <property type="project" value="InterPro"/>
</dbReference>
<dbReference type="GO" id="GO:0035838">
    <property type="term" value="C:growing cell tip"/>
    <property type="evidence" value="ECO:0007669"/>
    <property type="project" value="TreeGrafter"/>
</dbReference>
<organism evidence="2 3">
    <name type="scientific">Rhodotorula diobovata</name>
    <dbReference type="NCBI Taxonomy" id="5288"/>
    <lineage>
        <taxon>Eukaryota</taxon>
        <taxon>Fungi</taxon>
        <taxon>Dikarya</taxon>
        <taxon>Basidiomycota</taxon>
        <taxon>Pucciniomycotina</taxon>
        <taxon>Microbotryomycetes</taxon>
        <taxon>Sporidiobolales</taxon>
        <taxon>Sporidiobolaceae</taxon>
        <taxon>Rhodotorula</taxon>
    </lineage>
</organism>
<dbReference type="EMBL" id="SOZI01000013">
    <property type="protein sequence ID" value="TNY23249.1"/>
    <property type="molecule type" value="Genomic_DNA"/>
</dbReference>
<dbReference type="GO" id="GO:0032153">
    <property type="term" value="C:cell division site"/>
    <property type="evidence" value="ECO:0007669"/>
    <property type="project" value="TreeGrafter"/>
</dbReference>
<feature type="transmembrane region" description="Helical" evidence="1">
    <location>
        <begin position="168"/>
        <end position="193"/>
    </location>
</feature>
<feature type="transmembrane region" description="Helical" evidence="1">
    <location>
        <begin position="129"/>
        <end position="148"/>
    </location>
</feature>
<dbReference type="Pfam" id="PF06687">
    <property type="entry name" value="SUR7"/>
    <property type="match status" value="1"/>
</dbReference>
<accession>A0A5C5G455</accession>
<evidence type="ECO:0000256" key="1">
    <source>
        <dbReference type="SAM" id="Phobius"/>
    </source>
</evidence>
<protein>
    <recommendedName>
        <fullName evidence="4">Actin cortical patch SUR7/pH-response regulator pali</fullName>
    </recommendedName>
</protein>
<keyword evidence="1" id="KW-0812">Transmembrane</keyword>
<name>A0A5C5G455_9BASI</name>
<dbReference type="InterPro" id="IPR051380">
    <property type="entry name" value="pH-response_reg_palI/RIM9"/>
</dbReference>
<evidence type="ECO:0008006" key="4">
    <source>
        <dbReference type="Google" id="ProtNLM"/>
    </source>
</evidence>
<gene>
    <name evidence="2" type="ORF">DMC30DRAFT_43810</name>
</gene>
<proteinExistence type="predicted"/>
<comment type="caution">
    <text evidence="2">The sequence shown here is derived from an EMBL/GenBank/DDBJ whole genome shotgun (WGS) entry which is preliminary data.</text>
</comment>
<dbReference type="AlphaFoldDB" id="A0A5C5G455"/>
<dbReference type="OrthoDB" id="2498133at2759"/>
<dbReference type="InterPro" id="IPR009571">
    <property type="entry name" value="SUR7/Rim9-like_fungi"/>
</dbReference>
<evidence type="ECO:0000313" key="2">
    <source>
        <dbReference type="EMBL" id="TNY23249.1"/>
    </source>
</evidence>
<keyword evidence="3" id="KW-1185">Reference proteome</keyword>
<sequence length="244" mass="26339">MVSLRLNTSPRVPSFSGPMALATALLVVSIFSEPYWQNFYIVEGKALNTTIKLGAWGACSKYKNNTGIVGPSEFCTSVLSGYDYYFVPNGTEGGIDQFPTVKGDSAILGLDASNSDRVLIISSSATSVYWIHVVAAILALLCMLSLIFPPRYFGSETSRLFALQKSGIVTILLALSAFVITIVAFAAEIAVAIPARNRLNSVSDQITARLGNVQWFTLPCFLLMLPALLSVLLRSTPAHEYADL</sequence>
<dbReference type="PANTHER" id="PTHR28013">
    <property type="entry name" value="PROTEIN DCV1-RELATED"/>
    <property type="match status" value="1"/>
</dbReference>
<feature type="transmembrane region" description="Helical" evidence="1">
    <location>
        <begin position="12"/>
        <end position="31"/>
    </location>
</feature>
<dbReference type="PANTHER" id="PTHR28013:SF4">
    <property type="entry name" value="MARVEL DOMAIN-CONTAINING PROTEIN"/>
    <property type="match status" value="1"/>
</dbReference>
<evidence type="ECO:0000313" key="3">
    <source>
        <dbReference type="Proteomes" id="UP000311382"/>
    </source>
</evidence>
<dbReference type="Proteomes" id="UP000311382">
    <property type="component" value="Unassembled WGS sequence"/>
</dbReference>